<evidence type="ECO:0000256" key="4">
    <source>
        <dbReference type="ARBA" id="ARBA00022692"/>
    </source>
</evidence>
<gene>
    <name evidence="9" type="ORF">ESA94_15165</name>
</gene>
<organism evidence="9 10">
    <name type="scientific">Lacibacter luteus</name>
    <dbReference type="NCBI Taxonomy" id="2508719"/>
    <lineage>
        <taxon>Bacteria</taxon>
        <taxon>Pseudomonadati</taxon>
        <taxon>Bacteroidota</taxon>
        <taxon>Chitinophagia</taxon>
        <taxon>Chitinophagales</taxon>
        <taxon>Chitinophagaceae</taxon>
        <taxon>Lacibacter</taxon>
    </lineage>
</organism>
<dbReference type="OrthoDB" id="9813426at2"/>
<comment type="caution">
    <text evidence="9">The sequence shown here is derived from an EMBL/GenBank/DDBJ whole genome shotgun (WGS) entry which is preliminary data.</text>
</comment>
<evidence type="ECO:0000256" key="6">
    <source>
        <dbReference type="ARBA" id="ARBA00023136"/>
    </source>
</evidence>
<keyword evidence="5 7" id="KW-1133">Transmembrane helix</keyword>
<evidence type="ECO:0000313" key="10">
    <source>
        <dbReference type="Proteomes" id="UP000290204"/>
    </source>
</evidence>
<dbReference type="PANTHER" id="PTHR30353:SF0">
    <property type="entry name" value="TRANSMEMBRANE PROTEIN"/>
    <property type="match status" value="1"/>
</dbReference>
<dbReference type="InterPro" id="IPR032818">
    <property type="entry name" value="DedA-like"/>
</dbReference>
<dbReference type="PANTHER" id="PTHR30353">
    <property type="entry name" value="INNER MEMBRANE PROTEIN DEDA-RELATED"/>
    <property type="match status" value="1"/>
</dbReference>
<feature type="domain" description="VTT" evidence="8">
    <location>
        <begin position="174"/>
        <end position="273"/>
    </location>
</feature>
<feature type="transmembrane region" description="Helical" evidence="7">
    <location>
        <begin position="165"/>
        <end position="188"/>
    </location>
</feature>
<evidence type="ECO:0000259" key="8">
    <source>
        <dbReference type="Pfam" id="PF09335"/>
    </source>
</evidence>
<evidence type="ECO:0000313" key="9">
    <source>
        <dbReference type="EMBL" id="RXK58728.1"/>
    </source>
</evidence>
<protein>
    <recommendedName>
        <fullName evidence="8">VTT domain-containing protein</fullName>
    </recommendedName>
</protein>
<dbReference type="Pfam" id="PF09335">
    <property type="entry name" value="VTT_dom"/>
    <property type="match status" value="1"/>
</dbReference>
<proteinExistence type="inferred from homology"/>
<accession>A0A4V1M782</accession>
<dbReference type="GO" id="GO:0005886">
    <property type="term" value="C:plasma membrane"/>
    <property type="evidence" value="ECO:0007669"/>
    <property type="project" value="UniProtKB-SubCell"/>
</dbReference>
<keyword evidence="10" id="KW-1185">Reference proteome</keyword>
<dbReference type="RefSeq" id="WP_129131784.1">
    <property type="nucleotide sequence ID" value="NZ_SDHW01000005.1"/>
</dbReference>
<keyword evidence="6 7" id="KW-0472">Membrane</keyword>
<keyword evidence="4 7" id="KW-0812">Transmembrane</keyword>
<evidence type="ECO:0000256" key="3">
    <source>
        <dbReference type="ARBA" id="ARBA00022475"/>
    </source>
</evidence>
<feature type="transmembrane region" description="Helical" evidence="7">
    <location>
        <begin position="291"/>
        <end position="312"/>
    </location>
</feature>
<dbReference type="InterPro" id="IPR032816">
    <property type="entry name" value="VTT_dom"/>
</dbReference>
<feature type="transmembrane region" description="Helical" evidence="7">
    <location>
        <begin position="253"/>
        <end position="279"/>
    </location>
</feature>
<evidence type="ECO:0000256" key="7">
    <source>
        <dbReference type="SAM" id="Phobius"/>
    </source>
</evidence>
<evidence type="ECO:0000256" key="2">
    <source>
        <dbReference type="ARBA" id="ARBA00010792"/>
    </source>
</evidence>
<comment type="subcellular location">
    <subcellularLocation>
        <location evidence="1">Cell membrane</location>
        <topology evidence="1">Multi-pass membrane protein</topology>
    </subcellularLocation>
</comment>
<feature type="transmembrane region" description="Helical" evidence="7">
    <location>
        <begin position="113"/>
        <end position="144"/>
    </location>
</feature>
<keyword evidence="3" id="KW-1003">Cell membrane</keyword>
<sequence length="320" mass="36251">MKKRLIGIVVMFVVFAGINKLYAQKQVNVRVLNQYEATAEKFTVDAVEYTTAKDGSVTLTLNATDSVTFAGTDYDTKKIAVTAITDGTTIELHKQFTWKDLLNPNFYITYGGLWLLLFIIFAETGLLFGFFLPGDSLLFVAGIYSSNLANEFLKLFKLDGLHNEWFELLILCSLISAAGILGNLVGYWTGRKIGPAMYNWNDNLLFKKRYLHEAHDFYEKHGGGAIVFARFLPFIRTFAPIIAGIVEMDRKKFAFFNVVGCIAWVVSMIFAGHFLQIWVKNQFGIELKDKLELIVIIIIAVTTAPVFWKFLFGKKKEKPE</sequence>
<dbReference type="AlphaFoldDB" id="A0A4V1M782"/>
<dbReference type="EMBL" id="SDHW01000005">
    <property type="protein sequence ID" value="RXK58728.1"/>
    <property type="molecule type" value="Genomic_DNA"/>
</dbReference>
<dbReference type="Proteomes" id="UP000290204">
    <property type="component" value="Unassembled WGS sequence"/>
</dbReference>
<comment type="similarity">
    <text evidence="2">Belongs to the DedA family.</text>
</comment>
<reference evidence="9 10" key="1">
    <citation type="submission" date="2019-01" db="EMBL/GenBank/DDBJ databases">
        <title>Lacibacter sp. strain TTM-7.</title>
        <authorList>
            <person name="Chen W.-M."/>
        </authorList>
    </citation>
    <scope>NUCLEOTIDE SEQUENCE [LARGE SCALE GENOMIC DNA]</scope>
    <source>
        <strain evidence="9 10">TTM-7</strain>
    </source>
</reference>
<name>A0A4V1M782_9BACT</name>
<evidence type="ECO:0000256" key="5">
    <source>
        <dbReference type="ARBA" id="ARBA00022989"/>
    </source>
</evidence>
<evidence type="ECO:0000256" key="1">
    <source>
        <dbReference type="ARBA" id="ARBA00004651"/>
    </source>
</evidence>